<dbReference type="RefSeq" id="WP_322186436.1">
    <property type="nucleotide sequence ID" value="NZ_JAXLPB010000002.1"/>
</dbReference>
<evidence type="ECO:0000256" key="4">
    <source>
        <dbReference type="PROSITE-ProRule" id="PRU00433"/>
    </source>
</evidence>
<evidence type="ECO:0000313" key="8">
    <source>
        <dbReference type="Proteomes" id="UP001294412"/>
    </source>
</evidence>
<dbReference type="Proteomes" id="UP001294412">
    <property type="component" value="Unassembled WGS sequence"/>
</dbReference>
<feature type="domain" description="Cytochrome c" evidence="6">
    <location>
        <begin position="377"/>
        <end position="509"/>
    </location>
</feature>
<evidence type="ECO:0000313" key="7">
    <source>
        <dbReference type="EMBL" id="MDY8108973.1"/>
    </source>
</evidence>
<dbReference type="InterPro" id="IPR009056">
    <property type="entry name" value="Cyt_c-like_dom"/>
</dbReference>
<keyword evidence="8" id="KW-1185">Reference proteome</keyword>
<dbReference type="Pfam" id="PF06537">
    <property type="entry name" value="DHOR"/>
    <property type="match status" value="1"/>
</dbReference>
<reference evidence="7 8" key="1">
    <citation type="submission" date="2023-12" db="EMBL/GenBank/DDBJ databases">
        <title>Description of Novel Strain Fulvimarina sp. 2208YS6-2-32 isolated from Uroteuthis (Photololigo) edulis.</title>
        <authorList>
            <person name="Park J.-S."/>
        </authorList>
    </citation>
    <scope>NUCLEOTIDE SEQUENCE [LARGE SCALE GENOMIC DNA]</scope>
    <source>
        <strain evidence="7 8">2208YS6-2-32</strain>
    </source>
</reference>
<dbReference type="PANTHER" id="PTHR30600:SF4">
    <property type="entry name" value="CYTOCHROME C DOMAIN-CONTAINING PROTEIN"/>
    <property type="match status" value="1"/>
</dbReference>
<sequence>MVSCRALAFASLSLTTLLALPLAAALGERQAVRGDLTKADLDRVRRVTAPTSDFTQPERFEAMQGGAATFGKVPNQDAFSQVSANQSFAGEDRFKLGNALFRKFWVSSPSSTIASDGLGPLYNARACQSCHLKDGRGRPPAEGEEAVSMFLRLSVPPKTREERQALADRTLTRIAEPTYGGQLQNFAVPGYEPEGRMVISYEEMDVALSDGTAVSLRKPTYSVADLNYGPMADDVMLSPRIANPMIGLGLVEAIEEADIRALADPDDRDGNGISGKVSEAIDPETGALRLARFGWKATTPSIKVQSAEAFSGDIGISTPLKTDAFGECSNLQDACRTAPSGVQARLGKVEAPDPVLGLVTFYSQNLAVPARRDVGDETVLAGKEAFYEAGCAACHQPKFVTSRKAEDEAQRFQLIWPYSDFLLHDMGEGLADGRPVGDASGREWRTQPLWGIGLTDVVNGNTFYLHDGRARTLEEAILWHGGEAENARNAYASFDAATRKALITFLESL</sequence>
<keyword evidence="5" id="KW-0732">Signal</keyword>
<evidence type="ECO:0000256" key="5">
    <source>
        <dbReference type="SAM" id="SignalP"/>
    </source>
</evidence>
<dbReference type="SUPFAM" id="SSF46626">
    <property type="entry name" value="Cytochrome c"/>
    <property type="match status" value="1"/>
</dbReference>
<keyword evidence="3 4" id="KW-0408">Iron</keyword>
<feature type="signal peptide" evidence="5">
    <location>
        <begin position="1"/>
        <end position="19"/>
    </location>
</feature>
<evidence type="ECO:0000256" key="2">
    <source>
        <dbReference type="ARBA" id="ARBA00022723"/>
    </source>
</evidence>
<dbReference type="EMBL" id="JAXLPB010000002">
    <property type="protein sequence ID" value="MDY8108973.1"/>
    <property type="molecule type" value="Genomic_DNA"/>
</dbReference>
<dbReference type="PROSITE" id="PS51007">
    <property type="entry name" value="CYTC"/>
    <property type="match status" value="1"/>
</dbReference>
<evidence type="ECO:0000259" key="6">
    <source>
        <dbReference type="PROSITE" id="PS51007"/>
    </source>
</evidence>
<feature type="chain" id="PRO_5046433525" evidence="5">
    <location>
        <begin position="20"/>
        <end position="509"/>
    </location>
</feature>
<comment type="caution">
    <text evidence="7">The sequence shown here is derived from an EMBL/GenBank/DDBJ whole genome shotgun (WGS) entry which is preliminary data.</text>
</comment>
<dbReference type="Gene3D" id="1.10.760.10">
    <property type="entry name" value="Cytochrome c-like domain"/>
    <property type="match status" value="1"/>
</dbReference>
<accession>A0ABU5I0R8</accession>
<evidence type="ECO:0000256" key="1">
    <source>
        <dbReference type="ARBA" id="ARBA00022617"/>
    </source>
</evidence>
<keyword evidence="2 4" id="KW-0479">Metal-binding</keyword>
<proteinExistence type="predicted"/>
<dbReference type="InterPro" id="IPR051395">
    <property type="entry name" value="Cytochrome_c_Peroxidase/MauG"/>
</dbReference>
<protein>
    <submittedName>
        <fullName evidence="7">Di-heme oxidoredictase family protein</fullName>
    </submittedName>
</protein>
<dbReference type="InterPro" id="IPR010538">
    <property type="entry name" value="DHOR"/>
</dbReference>
<gene>
    <name evidence="7" type="ORF">U0C82_07435</name>
</gene>
<keyword evidence="1 4" id="KW-0349">Heme</keyword>
<dbReference type="PANTHER" id="PTHR30600">
    <property type="entry name" value="CYTOCHROME C PEROXIDASE-RELATED"/>
    <property type="match status" value="1"/>
</dbReference>
<organism evidence="7 8">
    <name type="scientific">Fulvimarina uroteuthidis</name>
    <dbReference type="NCBI Taxonomy" id="3098149"/>
    <lineage>
        <taxon>Bacteria</taxon>
        <taxon>Pseudomonadati</taxon>
        <taxon>Pseudomonadota</taxon>
        <taxon>Alphaproteobacteria</taxon>
        <taxon>Hyphomicrobiales</taxon>
        <taxon>Aurantimonadaceae</taxon>
        <taxon>Fulvimarina</taxon>
    </lineage>
</organism>
<dbReference type="InterPro" id="IPR036909">
    <property type="entry name" value="Cyt_c-like_dom_sf"/>
</dbReference>
<evidence type="ECO:0000256" key="3">
    <source>
        <dbReference type="ARBA" id="ARBA00023004"/>
    </source>
</evidence>
<name>A0ABU5I0R8_9HYPH</name>
<dbReference type="PIRSF" id="PIRSF028099">
    <property type="entry name" value="DUF1111"/>
    <property type="match status" value="1"/>
</dbReference>